<dbReference type="PANTHER" id="PTHR36203">
    <property type="entry name" value="ASCORBATE-SPECIFIC PTS SYSTEM EIIA COMPONENT"/>
    <property type="match status" value="1"/>
</dbReference>
<dbReference type="AlphaFoldDB" id="A0A930W1I7"/>
<dbReference type="InterPro" id="IPR016152">
    <property type="entry name" value="PTrfase/Anion_transptr"/>
</dbReference>
<feature type="domain" description="PTS EIIA type-2" evidence="11">
    <location>
        <begin position="6"/>
        <end position="148"/>
    </location>
</feature>
<evidence type="ECO:0000256" key="5">
    <source>
        <dbReference type="ARBA" id="ARBA00022679"/>
    </source>
</evidence>
<evidence type="ECO:0000256" key="7">
    <source>
        <dbReference type="ARBA" id="ARBA00022777"/>
    </source>
</evidence>
<dbReference type="SUPFAM" id="SSF55804">
    <property type="entry name" value="Phoshotransferase/anion transport protein"/>
    <property type="match status" value="1"/>
</dbReference>
<dbReference type="PANTHER" id="PTHR36203:SF1">
    <property type="entry name" value="ASCORBATE-SPECIFIC PTS SYSTEM EIIA COMPONENT"/>
    <property type="match status" value="1"/>
</dbReference>
<dbReference type="EMBL" id="JABZGW010000146">
    <property type="protein sequence ID" value="MBF4807840.1"/>
    <property type="molecule type" value="Genomic_DNA"/>
</dbReference>
<dbReference type="CDD" id="cd00211">
    <property type="entry name" value="PTS_IIA_fru"/>
    <property type="match status" value="1"/>
</dbReference>
<protein>
    <recommendedName>
        <fullName evidence="9">Ascorbate-specific PTS system EIIA component</fullName>
    </recommendedName>
    <alternativeName>
        <fullName evidence="10">Ascorbate-specific phosphotransferase enzyme IIA component</fullName>
    </alternativeName>
</protein>
<proteinExistence type="predicted"/>
<keyword evidence="5" id="KW-0808">Transferase</keyword>
<evidence type="ECO:0000256" key="2">
    <source>
        <dbReference type="ARBA" id="ARBA00022448"/>
    </source>
</evidence>
<dbReference type="InterPro" id="IPR002178">
    <property type="entry name" value="PTS_EIIA_type-2_dom"/>
</dbReference>
<evidence type="ECO:0000256" key="4">
    <source>
        <dbReference type="ARBA" id="ARBA00022553"/>
    </source>
</evidence>
<comment type="subcellular location">
    <subcellularLocation>
        <location evidence="1">Cytoplasm</location>
    </subcellularLocation>
</comment>
<keyword evidence="12" id="KW-0762">Sugar transport</keyword>
<keyword evidence="2" id="KW-0813">Transport</keyword>
<gene>
    <name evidence="12" type="ORF">HXK26_04010</name>
</gene>
<sequence>MSQIKDMLKLENVQVIDSAQDWEDAVRIAVTPLVKGGYVEERYIDGIIANAHELGPYFVLVPNLALLHARPEQGVIKKQLALTILRKGVVFKEGQTPTSVLLTLAAEDSNSHIEVMRELATLLADPKNIEALAQSQNADEAYCHMTVGS</sequence>
<evidence type="ECO:0000256" key="9">
    <source>
        <dbReference type="ARBA" id="ARBA00041175"/>
    </source>
</evidence>
<reference evidence="12" key="1">
    <citation type="submission" date="2020-04" db="EMBL/GenBank/DDBJ databases">
        <title>Deep metagenomics examines the oral microbiome during advanced dental caries in children, revealing novel taxa and co-occurrences with host molecules.</title>
        <authorList>
            <person name="Baker J.L."/>
            <person name="Morton J.T."/>
            <person name="Dinis M."/>
            <person name="Alvarez R."/>
            <person name="Tran N.C."/>
            <person name="Knight R."/>
            <person name="Edlund A."/>
        </authorList>
    </citation>
    <scope>NUCLEOTIDE SEQUENCE</scope>
    <source>
        <strain evidence="12">JCVI_38_bin.5</strain>
    </source>
</reference>
<keyword evidence="4" id="KW-0597">Phosphoprotein</keyword>
<accession>A0A930W1I7</accession>
<dbReference type="GO" id="GO:0005737">
    <property type="term" value="C:cytoplasm"/>
    <property type="evidence" value="ECO:0007669"/>
    <property type="project" value="UniProtKB-SubCell"/>
</dbReference>
<evidence type="ECO:0000256" key="10">
    <source>
        <dbReference type="ARBA" id="ARBA00042072"/>
    </source>
</evidence>
<evidence type="ECO:0000259" key="11">
    <source>
        <dbReference type="PROSITE" id="PS51094"/>
    </source>
</evidence>
<keyword evidence="3" id="KW-0963">Cytoplasm</keyword>
<organism evidence="12 13">
    <name type="scientific">Lancefieldella rimae</name>
    <dbReference type="NCBI Taxonomy" id="1383"/>
    <lineage>
        <taxon>Bacteria</taxon>
        <taxon>Bacillati</taxon>
        <taxon>Actinomycetota</taxon>
        <taxon>Coriobacteriia</taxon>
        <taxon>Coriobacteriales</taxon>
        <taxon>Atopobiaceae</taxon>
        <taxon>Lancefieldella</taxon>
    </lineage>
</organism>
<keyword evidence="7" id="KW-0418">Kinase</keyword>
<evidence type="ECO:0000256" key="6">
    <source>
        <dbReference type="ARBA" id="ARBA00022683"/>
    </source>
</evidence>
<dbReference type="Pfam" id="PF00359">
    <property type="entry name" value="PTS_EIIA_2"/>
    <property type="match status" value="1"/>
</dbReference>
<evidence type="ECO:0000256" key="1">
    <source>
        <dbReference type="ARBA" id="ARBA00004496"/>
    </source>
</evidence>
<comment type="caution">
    <text evidence="12">The sequence shown here is derived from an EMBL/GenBank/DDBJ whole genome shotgun (WGS) entry which is preliminary data.</text>
</comment>
<dbReference type="Gene3D" id="3.40.930.10">
    <property type="entry name" value="Mannitol-specific EII, Chain A"/>
    <property type="match status" value="1"/>
</dbReference>
<dbReference type="GO" id="GO:0009401">
    <property type="term" value="P:phosphoenolpyruvate-dependent sugar phosphotransferase system"/>
    <property type="evidence" value="ECO:0007669"/>
    <property type="project" value="UniProtKB-KW"/>
</dbReference>
<evidence type="ECO:0000256" key="3">
    <source>
        <dbReference type="ARBA" id="ARBA00022490"/>
    </source>
</evidence>
<evidence type="ECO:0000313" key="12">
    <source>
        <dbReference type="EMBL" id="MBF4807840.1"/>
    </source>
</evidence>
<dbReference type="PROSITE" id="PS51094">
    <property type="entry name" value="PTS_EIIA_TYPE_2"/>
    <property type="match status" value="1"/>
</dbReference>
<dbReference type="Proteomes" id="UP000698335">
    <property type="component" value="Unassembled WGS sequence"/>
</dbReference>
<evidence type="ECO:0000313" key="13">
    <source>
        <dbReference type="Proteomes" id="UP000698335"/>
    </source>
</evidence>
<name>A0A930W1I7_9ACTN</name>
<dbReference type="InterPro" id="IPR051351">
    <property type="entry name" value="Ascorbate-PTS_EIIA_comp"/>
</dbReference>
<dbReference type="RefSeq" id="WP_315572584.1">
    <property type="nucleotide sequence ID" value="NZ_CAUTZM010000003.1"/>
</dbReference>
<dbReference type="GO" id="GO:0016301">
    <property type="term" value="F:kinase activity"/>
    <property type="evidence" value="ECO:0007669"/>
    <property type="project" value="UniProtKB-KW"/>
</dbReference>
<keyword evidence="6" id="KW-0598">Phosphotransferase system</keyword>
<comment type="function">
    <text evidence="8">The phosphoenolpyruvate-dependent sugar phosphotransferase system (sugar PTS), a major carbohydrate active transport system, catalyzes the phosphorylation of incoming sugar substrates concomitantly with their translocation across the cell membrane. The enzyme II UlaABC PTS system is involved in ascorbate transport.</text>
</comment>
<evidence type="ECO:0000256" key="8">
    <source>
        <dbReference type="ARBA" id="ARBA00037387"/>
    </source>
</evidence>